<dbReference type="RefSeq" id="WP_191204372.1">
    <property type="nucleotide sequence ID" value="NZ_JACXZA010000003.1"/>
</dbReference>
<gene>
    <name evidence="1" type="ORF">H8B09_15275</name>
</gene>
<evidence type="ECO:0000313" key="1">
    <source>
        <dbReference type="EMBL" id="MBD3920125.1"/>
    </source>
</evidence>
<dbReference type="EMBL" id="JACXZA010000003">
    <property type="protein sequence ID" value="MBD3920125.1"/>
    <property type="molecule type" value="Genomic_DNA"/>
</dbReference>
<sequence length="102" mass="11261">MMETIDLVQLTITGDNNQSTELTFSSAQLVIVHEYGSKQWYVDTTDSGPAELLNHYYVSDNIAVQMTARTSDGRSFSGTAYVHANVPRQACVLRGDDELTIS</sequence>
<comment type="caution">
    <text evidence="1">The sequence shown here is derived from an EMBL/GenBank/DDBJ whole genome shotgun (WGS) entry which is preliminary data.</text>
</comment>
<organism evidence="1 2">
    <name type="scientific">Paenibacillus terricola</name>
    <dbReference type="NCBI Taxonomy" id="2763503"/>
    <lineage>
        <taxon>Bacteria</taxon>
        <taxon>Bacillati</taxon>
        <taxon>Bacillota</taxon>
        <taxon>Bacilli</taxon>
        <taxon>Bacillales</taxon>
        <taxon>Paenibacillaceae</taxon>
        <taxon>Paenibacillus</taxon>
    </lineage>
</organism>
<reference evidence="1 2" key="1">
    <citation type="submission" date="2020-09" db="EMBL/GenBank/DDBJ databases">
        <title>Paenibacillus sp. strain PR3 16S rRNA gene Genome sequencing and assembly.</title>
        <authorList>
            <person name="Kim J."/>
        </authorList>
    </citation>
    <scope>NUCLEOTIDE SEQUENCE [LARGE SCALE GENOMIC DNA]</scope>
    <source>
        <strain evidence="1 2">PR3</strain>
    </source>
</reference>
<evidence type="ECO:0000313" key="2">
    <source>
        <dbReference type="Proteomes" id="UP000609346"/>
    </source>
</evidence>
<protein>
    <submittedName>
        <fullName evidence="1">Uncharacterized protein</fullName>
    </submittedName>
</protein>
<dbReference type="Proteomes" id="UP000609346">
    <property type="component" value="Unassembled WGS sequence"/>
</dbReference>
<accession>A0ABR8MX41</accession>
<name>A0ABR8MX41_9BACL</name>
<proteinExistence type="predicted"/>
<keyword evidence="2" id="KW-1185">Reference proteome</keyword>